<dbReference type="KEGG" id="fgr:FGSG_12838"/>
<reference evidence="2 4" key="4">
    <citation type="journal article" date="2015" name="BMC Genomics">
        <title>The completed genome sequence of the pathogenic ascomycete fungus Fusarium graminearum.</title>
        <authorList>
            <person name="King R."/>
            <person name="Urban M."/>
            <person name="Hammond-Kosack M.C."/>
            <person name="Hassani-Pak K."/>
            <person name="Hammond-Kosack K.E."/>
        </authorList>
    </citation>
    <scope>NUCLEOTIDE SEQUENCE [LARGE SCALE GENOMIC DNA]</scope>
    <source>
        <strain evidence="4">ATCC MYA-4620 / CBS 123657 / FGSC 9075 / NRRL 31084 / PH-1</strain>
        <strain evidence="2">PH-1</strain>
    </source>
</reference>
<keyword evidence="4" id="KW-1185">Reference proteome</keyword>
<dbReference type="RefSeq" id="XP_011324506.1">
    <property type="nucleotide sequence ID" value="XM_011326204.1"/>
</dbReference>
<name>I1S7L5_GIBZE</name>
<dbReference type="InParanoid" id="I1S7L5"/>
<organism evidence="3">
    <name type="scientific">Gibberella zeae (strain ATCC MYA-4620 / CBS 123657 / FGSC 9075 / NRRL 31084 / PH-1)</name>
    <name type="common">Wheat head blight fungus</name>
    <name type="synonym">Fusarium graminearum</name>
    <dbReference type="NCBI Taxonomy" id="229533"/>
    <lineage>
        <taxon>Eukaryota</taxon>
        <taxon>Fungi</taxon>
        <taxon>Dikarya</taxon>
        <taxon>Ascomycota</taxon>
        <taxon>Pezizomycotina</taxon>
        <taxon>Sordariomycetes</taxon>
        <taxon>Hypocreomycetidae</taxon>
        <taxon>Hypocreales</taxon>
        <taxon>Nectriaceae</taxon>
        <taxon>Fusarium</taxon>
    </lineage>
</organism>
<dbReference type="OrthoDB" id="10458166at2759"/>
<protein>
    <submittedName>
        <fullName evidence="2">Chromosome 3, complete genome</fullName>
    </submittedName>
</protein>
<accession>I1S7L5</accession>
<gene>
    <name evidence="2" type="ORF">FGRAMPH1_01T19033</name>
</gene>
<dbReference type="VEuPathDB" id="FungiDB:FGRAMPH1_01G19033"/>
<dbReference type="AlphaFoldDB" id="I1S7L5"/>
<dbReference type="EMBL" id="HG970334">
    <property type="protein sequence ID" value="CEF86564.1"/>
    <property type="molecule type" value="Genomic_DNA"/>
</dbReference>
<reference key="3">
    <citation type="submission" date="2014-02" db="EMBL/GenBank/DDBJ databases">
        <title>A revised Fusarium graminearum genomic reference sequence using whole shotgun re-sequencing.</title>
        <authorList>
            <person name="King R."/>
            <person name="Urban M."/>
            <person name="Hassani-Pak K."/>
            <person name="Hammond-Kosack K."/>
        </authorList>
    </citation>
    <scope>NUCLEOTIDE SEQUENCE</scope>
    <source>
        <strain>PH-1</strain>
    </source>
</reference>
<reference evidence="3 4" key="2">
    <citation type="journal article" date="2010" name="Nature">
        <title>Comparative genomics reveals mobile pathogenicity chromosomes in Fusarium.</title>
        <authorList>
            <person name="Ma L.J."/>
            <person name="van der Does H.C."/>
            <person name="Borkovich K.A."/>
            <person name="Coleman J.J."/>
            <person name="Daboussi M.J."/>
            <person name="Di Pietro A."/>
            <person name="Dufresne M."/>
            <person name="Freitag M."/>
            <person name="Grabherr M."/>
            <person name="Henrissat B."/>
            <person name="Houterman P.M."/>
            <person name="Kang S."/>
            <person name="Shim W.B."/>
            <person name="Woloshuk C."/>
            <person name="Xie X."/>
            <person name="Xu J.R."/>
            <person name="Antoniw J."/>
            <person name="Baker S.E."/>
            <person name="Bluhm B.H."/>
            <person name="Breakspear A."/>
            <person name="Brown D.W."/>
            <person name="Butchko R.A."/>
            <person name="Chapman S."/>
            <person name="Coulson R."/>
            <person name="Coutinho P.M."/>
            <person name="Danchin E.G."/>
            <person name="Diener A."/>
            <person name="Gale L.R."/>
            <person name="Gardiner D.M."/>
            <person name="Goff S."/>
            <person name="Hammond-Kosack K.E."/>
            <person name="Hilburn K."/>
            <person name="Hua-Van A."/>
            <person name="Jonkers W."/>
            <person name="Kazan K."/>
            <person name="Kodira C.D."/>
            <person name="Koehrsen M."/>
            <person name="Kumar L."/>
            <person name="Lee Y.H."/>
            <person name="Li L."/>
            <person name="Manners J.M."/>
            <person name="Miranda-Saavedra D."/>
            <person name="Mukherjee M."/>
            <person name="Park G."/>
            <person name="Park J."/>
            <person name="Park S.Y."/>
            <person name="Proctor R.H."/>
            <person name="Regev A."/>
            <person name="Ruiz-Roldan M.C."/>
            <person name="Sain D."/>
            <person name="Sakthikumar S."/>
            <person name="Sykes S."/>
            <person name="Schwartz D.C."/>
            <person name="Turgeon B.G."/>
            <person name="Wapinski I."/>
            <person name="Yoder O."/>
            <person name="Young S."/>
            <person name="Zeng Q."/>
            <person name="Zhou S."/>
            <person name="Galagan J."/>
            <person name="Cuomo C.A."/>
            <person name="Kistler H.C."/>
            <person name="Rep M."/>
        </authorList>
    </citation>
    <scope>GENOME REANNOTATION</scope>
    <source>
        <strain evidence="4">ATCC MYA-4620 / CBS 123657 / FGSC 9075 / NRRL 31084 / PH-1</strain>
        <strain evidence="3">PH-1 / ATCC MYA-4620 / FGSC 9075 / NRRL 31084</strain>
    </source>
</reference>
<reference evidence="3" key="5">
    <citation type="submission" date="2017-01" db="UniProtKB">
        <authorList>
            <consortium name="EnsemblFungi"/>
        </authorList>
    </citation>
    <scope>IDENTIFICATION</scope>
    <source>
        <strain evidence="3">PH-1 / ATCC MYA-4620 / FGSC 9075 / NRRL 31084</strain>
    </source>
</reference>
<proteinExistence type="predicted"/>
<sequence>MAEESKTCPSFDSRMICKSRAKDSCCATAGSSSGRRRTARQGDHEGNPLAGPTFNAAGTYTRLVDIACPLPRQNNSVSRGSGLKAQVAASKWWPHVSYNHAP</sequence>
<dbReference type="Proteomes" id="UP000070720">
    <property type="component" value="Chromosome 3"/>
</dbReference>
<evidence type="ECO:0000313" key="2">
    <source>
        <dbReference type="EMBL" id="CEF86564.1"/>
    </source>
</evidence>
<evidence type="ECO:0000256" key="1">
    <source>
        <dbReference type="SAM" id="MobiDB-lite"/>
    </source>
</evidence>
<evidence type="ECO:0000313" key="3">
    <source>
        <dbReference type="EnsemblFungi" id="CEF86564"/>
    </source>
</evidence>
<dbReference type="EnsemblFungi" id="CEF86564">
    <property type="protein sequence ID" value="CEF86564"/>
    <property type="gene ID" value="FGRRES_12838"/>
</dbReference>
<evidence type="ECO:0000313" key="4">
    <source>
        <dbReference type="Proteomes" id="UP000070720"/>
    </source>
</evidence>
<dbReference type="HOGENOM" id="CLU_2277756_0_0_1"/>
<reference evidence="3 4" key="1">
    <citation type="journal article" date="2007" name="Science">
        <title>The Fusarium graminearum genome reveals a link between localized polymorphism and pathogen specialization.</title>
        <authorList>
            <person name="Cuomo C.A."/>
            <person name="Gueldener U."/>
            <person name="Xu J.-R."/>
            <person name="Trail F."/>
            <person name="Turgeon B.G."/>
            <person name="Di Pietro A."/>
            <person name="Walton J.D."/>
            <person name="Ma L.-J."/>
            <person name="Baker S.E."/>
            <person name="Rep M."/>
            <person name="Adam G."/>
            <person name="Antoniw J."/>
            <person name="Baldwin T."/>
            <person name="Calvo S.E."/>
            <person name="Chang Y.-L."/>
            <person name="DeCaprio D."/>
            <person name="Gale L.R."/>
            <person name="Gnerre S."/>
            <person name="Goswami R.S."/>
            <person name="Hammond-Kosack K."/>
            <person name="Harris L.J."/>
            <person name="Hilburn K."/>
            <person name="Kennell J.C."/>
            <person name="Kroken S."/>
            <person name="Magnuson J.K."/>
            <person name="Mannhaupt G."/>
            <person name="Mauceli E.W."/>
            <person name="Mewes H.-W."/>
            <person name="Mitterbauer R."/>
            <person name="Muehlbauer G."/>
            <person name="Muensterkoetter M."/>
            <person name="Nelson D."/>
            <person name="O'Donnell K."/>
            <person name="Ouellet T."/>
            <person name="Qi W."/>
            <person name="Quesneville H."/>
            <person name="Roncero M.I.G."/>
            <person name="Seong K.-Y."/>
            <person name="Tetko I.V."/>
            <person name="Urban M."/>
            <person name="Waalwijk C."/>
            <person name="Ward T.J."/>
            <person name="Yao J."/>
            <person name="Birren B.W."/>
            <person name="Kistler H.C."/>
        </authorList>
    </citation>
    <scope>NUCLEOTIDE SEQUENCE [LARGE SCALE GENOMIC DNA]</scope>
    <source>
        <strain evidence="4">ATCC MYA-4620 / CBS 123657 / FGSC 9075 / NRRL 31084 / PH-1</strain>
        <strain evidence="3">PH-1 / ATCC MYA-4620 / FGSC 9075 / NRRL 31084</strain>
    </source>
</reference>
<feature type="region of interest" description="Disordered" evidence="1">
    <location>
        <begin position="25"/>
        <end position="53"/>
    </location>
</feature>